<dbReference type="Pfam" id="PF02798">
    <property type="entry name" value="GST_N"/>
    <property type="match status" value="1"/>
</dbReference>
<keyword evidence="3" id="KW-0648">Protein biosynthesis</keyword>
<dbReference type="PANTHER" id="PTHR43986:SF1">
    <property type="entry name" value="ELONGATION FACTOR 1-GAMMA"/>
    <property type="match status" value="1"/>
</dbReference>
<dbReference type="SFLD" id="SFLDG00358">
    <property type="entry name" value="Main_(cytGST)"/>
    <property type="match status" value="1"/>
</dbReference>
<dbReference type="FunFam" id="1.20.1050.10:FF:000006">
    <property type="entry name" value="Elongation factor 1 gamma"/>
    <property type="match status" value="1"/>
</dbReference>
<dbReference type="CDD" id="cd03181">
    <property type="entry name" value="GST_C_EF1Bgamma_like"/>
    <property type="match status" value="1"/>
</dbReference>
<dbReference type="SFLD" id="SFLDS00019">
    <property type="entry name" value="Glutathione_Transferase_(cytos"/>
    <property type="match status" value="1"/>
</dbReference>
<dbReference type="PANTHER" id="PTHR43986">
    <property type="entry name" value="ELONGATION FACTOR 1-GAMMA"/>
    <property type="match status" value="1"/>
</dbReference>
<protein>
    <submittedName>
        <fullName evidence="3">Putative elongation factor 1-gamma-A-like</fullName>
    </submittedName>
</protein>
<gene>
    <name evidence="3" type="ORF">Terrestrivirus1_140</name>
</gene>
<dbReference type="Pfam" id="PF00043">
    <property type="entry name" value="GST_C"/>
    <property type="match status" value="1"/>
</dbReference>
<reference evidence="3" key="1">
    <citation type="submission" date="2018-10" db="EMBL/GenBank/DDBJ databases">
        <title>Hidden diversity of soil giant viruses.</title>
        <authorList>
            <person name="Schulz F."/>
            <person name="Alteio L."/>
            <person name="Goudeau D."/>
            <person name="Ryan E.M."/>
            <person name="Malmstrom R.R."/>
            <person name="Blanchard J."/>
            <person name="Woyke T."/>
        </authorList>
    </citation>
    <scope>NUCLEOTIDE SEQUENCE</scope>
    <source>
        <strain evidence="3">TEV1</strain>
    </source>
</reference>
<accession>A0A3G4ZKB2</accession>
<dbReference type="SUPFAM" id="SSF47616">
    <property type="entry name" value="GST C-terminal domain-like"/>
    <property type="match status" value="1"/>
</dbReference>
<dbReference type="PROSITE" id="PS50405">
    <property type="entry name" value="GST_CTER"/>
    <property type="match status" value="1"/>
</dbReference>
<dbReference type="SUPFAM" id="SSF52833">
    <property type="entry name" value="Thioredoxin-like"/>
    <property type="match status" value="1"/>
</dbReference>
<dbReference type="InterPro" id="IPR010987">
    <property type="entry name" value="Glutathione-S-Trfase_C-like"/>
</dbReference>
<dbReference type="InterPro" id="IPR036249">
    <property type="entry name" value="Thioredoxin-like_sf"/>
</dbReference>
<feature type="domain" description="GST C-terminal" evidence="2">
    <location>
        <begin position="88"/>
        <end position="216"/>
    </location>
</feature>
<evidence type="ECO:0000313" key="3">
    <source>
        <dbReference type="EMBL" id="AYV75266.1"/>
    </source>
</evidence>
<dbReference type="PROSITE" id="PS50404">
    <property type="entry name" value="GST_NTER"/>
    <property type="match status" value="1"/>
</dbReference>
<sequence>MSVGTLYTYPGNPRAFKAQIVAELNGLELNVPEFIFGVTNRTEDFMSKFPFGKVPAFESVDGTCIYESNAISYYVASLGQKVNLLGDSLNEQATVMQYLNVIDNELVNHVSTWLYPILGYAKYDAEKTQYAQRCIEKTMTVFDKLLSDRCYLLGNDLVLADVHLVCALYMPYKMLFDETYRERFPNVTNYFTRVTNVPEFSKVMGPITYAQVMAKYREKSEESYA</sequence>
<feature type="domain" description="GST N-terminal" evidence="1">
    <location>
        <begin position="2"/>
        <end position="83"/>
    </location>
</feature>
<dbReference type="InterPro" id="IPR036282">
    <property type="entry name" value="Glutathione-S-Trfase_C_sf"/>
</dbReference>
<dbReference type="InterPro" id="IPR004045">
    <property type="entry name" value="Glutathione_S-Trfase_N"/>
</dbReference>
<dbReference type="Gene3D" id="3.40.30.10">
    <property type="entry name" value="Glutaredoxin"/>
    <property type="match status" value="1"/>
</dbReference>
<dbReference type="FunFam" id="3.40.30.10:FF:000148">
    <property type="entry name" value="Elongation factor 1B gamma"/>
    <property type="match status" value="1"/>
</dbReference>
<dbReference type="InterPro" id="IPR040079">
    <property type="entry name" value="Glutathione_S-Trfase"/>
</dbReference>
<dbReference type="CDD" id="cd03044">
    <property type="entry name" value="GST_N_EF1Bgamma"/>
    <property type="match status" value="1"/>
</dbReference>
<dbReference type="InterPro" id="IPR050802">
    <property type="entry name" value="EF-GSTs"/>
</dbReference>
<proteinExistence type="predicted"/>
<keyword evidence="3" id="KW-0251">Elongation factor</keyword>
<dbReference type="InterPro" id="IPR004046">
    <property type="entry name" value="GST_C"/>
</dbReference>
<evidence type="ECO:0000259" key="2">
    <source>
        <dbReference type="PROSITE" id="PS50405"/>
    </source>
</evidence>
<evidence type="ECO:0000259" key="1">
    <source>
        <dbReference type="PROSITE" id="PS50404"/>
    </source>
</evidence>
<dbReference type="EMBL" id="MK071979">
    <property type="protein sequence ID" value="AYV75266.1"/>
    <property type="molecule type" value="Genomic_DNA"/>
</dbReference>
<name>A0A3G4ZKB2_9VIRU</name>
<dbReference type="Gene3D" id="1.20.1050.10">
    <property type="match status" value="1"/>
</dbReference>
<organism evidence="3">
    <name type="scientific">Terrestrivirus sp</name>
    <dbReference type="NCBI Taxonomy" id="2487775"/>
    <lineage>
        <taxon>Viruses</taxon>
        <taxon>Varidnaviria</taxon>
        <taxon>Bamfordvirae</taxon>
        <taxon>Nucleocytoviricota</taxon>
        <taxon>Megaviricetes</taxon>
        <taxon>Imitervirales</taxon>
        <taxon>Mimiviridae</taxon>
        <taxon>Klosneuvirinae</taxon>
    </lineage>
</organism>